<dbReference type="EMBL" id="CP030944">
    <property type="protein sequence ID" value="QKE26208.1"/>
    <property type="molecule type" value="Genomic_DNA"/>
</dbReference>
<gene>
    <name evidence="7" type="ORF">AAQM_1461</name>
</gene>
<evidence type="ECO:0000313" key="8">
    <source>
        <dbReference type="Proteomes" id="UP000502065"/>
    </source>
</evidence>
<keyword evidence="5" id="KW-0804">Transcription</keyword>
<keyword evidence="3" id="KW-0805">Transcription regulation</keyword>
<keyword evidence="4" id="KW-0238">DNA-binding</keyword>
<dbReference type="PANTHER" id="PTHR40661">
    <property type="match status" value="1"/>
</dbReference>
<accession>A0AAE7B2D9</accession>
<dbReference type="InterPro" id="IPR036286">
    <property type="entry name" value="LexA/Signal_pep-like_sf"/>
</dbReference>
<dbReference type="SUPFAM" id="SSF51306">
    <property type="entry name" value="LexA/Signal peptidase"/>
    <property type="match status" value="1"/>
</dbReference>
<reference evidence="7 8" key="1">
    <citation type="submission" date="2018-07" db="EMBL/GenBank/DDBJ databases">
        <title>Identification of phenol metabolism pathways in Arcobacter.</title>
        <authorList>
            <person name="Miller W.G."/>
            <person name="Yee E."/>
            <person name="Bono J.L."/>
        </authorList>
    </citation>
    <scope>NUCLEOTIDE SEQUENCE [LARGE SCALE GENOMIC DNA]</scope>
    <source>
        <strain evidence="7 8">W63</strain>
    </source>
</reference>
<evidence type="ECO:0000256" key="4">
    <source>
        <dbReference type="ARBA" id="ARBA00023125"/>
    </source>
</evidence>
<dbReference type="GO" id="GO:0003677">
    <property type="term" value="F:DNA binding"/>
    <property type="evidence" value="ECO:0007669"/>
    <property type="project" value="UniProtKB-KW"/>
</dbReference>
<dbReference type="Pfam" id="PF00717">
    <property type="entry name" value="Peptidase_S24"/>
    <property type="match status" value="1"/>
</dbReference>
<evidence type="ECO:0000256" key="3">
    <source>
        <dbReference type="ARBA" id="ARBA00023015"/>
    </source>
</evidence>
<dbReference type="InterPro" id="IPR015927">
    <property type="entry name" value="Peptidase_S24_S26A/B/C"/>
</dbReference>
<evidence type="ECO:0000256" key="5">
    <source>
        <dbReference type="ARBA" id="ARBA00023163"/>
    </source>
</evidence>
<evidence type="ECO:0000313" key="7">
    <source>
        <dbReference type="EMBL" id="QKE26208.1"/>
    </source>
</evidence>
<dbReference type="Gene3D" id="2.10.109.10">
    <property type="entry name" value="Umud Fragment, subunit A"/>
    <property type="match status" value="1"/>
</dbReference>
<dbReference type="InterPro" id="IPR010982">
    <property type="entry name" value="Lambda_DNA-bd_dom_sf"/>
</dbReference>
<dbReference type="InterPro" id="IPR019756">
    <property type="entry name" value="Pept_S26A_signal_pept_1_Ser-AS"/>
</dbReference>
<dbReference type="GO" id="GO:0016020">
    <property type="term" value="C:membrane"/>
    <property type="evidence" value="ECO:0007669"/>
    <property type="project" value="InterPro"/>
</dbReference>
<dbReference type="InterPro" id="IPR039418">
    <property type="entry name" value="LexA-like"/>
</dbReference>
<keyword evidence="2" id="KW-0378">Hydrolase</keyword>
<dbReference type="GO" id="GO:0006508">
    <property type="term" value="P:proteolysis"/>
    <property type="evidence" value="ECO:0007669"/>
    <property type="project" value="UniProtKB-KW"/>
</dbReference>
<organism evidence="7 8">
    <name type="scientific">Arcobacter aquimarinus</name>
    <dbReference type="NCBI Taxonomy" id="1315211"/>
    <lineage>
        <taxon>Bacteria</taxon>
        <taxon>Pseudomonadati</taxon>
        <taxon>Campylobacterota</taxon>
        <taxon>Epsilonproteobacteria</taxon>
        <taxon>Campylobacterales</taxon>
        <taxon>Arcobacteraceae</taxon>
        <taxon>Arcobacter</taxon>
    </lineage>
</organism>
<dbReference type="PROSITE" id="PS00501">
    <property type="entry name" value="SPASE_I_1"/>
    <property type="match status" value="1"/>
</dbReference>
<dbReference type="Proteomes" id="UP000502065">
    <property type="component" value="Chromosome"/>
</dbReference>
<name>A0AAE7B2D9_9BACT</name>
<evidence type="ECO:0000256" key="1">
    <source>
        <dbReference type="ARBA" id="ARBA00022670"/>
    </source>
</evidence>
<dbReference type="GO" id="GO:0004252">
    <property type="term" value="F:serine-type endopeptidase activity"/>
    <property type="evidence" value="ECO:0007669"/>
    <property type="project" value="InterPro"/>
</dbReference>
<sequence>MDKEIVGERFERALDFIYGDKNNKKISEKYEITQQSVGQLKKKKAINETISFICENEMINLNWIQTGKGEMFVSENNEIQKNDDNYHIELLNVRAGAGEGIYNYVIETVDTISLDKSFFRTPINTNKVKGIQVDGDSMEPTLRDGDYVLIDENTTFGVNGIYAIQLGGQILIKRLQFKMDGTILIISDNTKYEIETFNPKENQLPFQVLGLKVLSIQK</sequence>
<feature type="domain" description="Peptidase S24/S26A/S26B/S26C" evidence="6">
    <location>
        <begin position="94"/>
        <end position="201"/>
    </location>
</feature>
<keyword evidence="8" id="KW-1185">Reference proteome</keyword>
<evidence type="ECO:0000256" key="2">
    <source>
        <dbReference type="ARBA" id="ARBA00022801"/>
    </source>
</evidence>
<dbReference type="CDD" id="cd06529">
    <property type="entry name" value="S24_LexA-like"/>
    <property type="match status" value="1"/>
</dbReference>
<dbReference type="PANTHER" id="PTHR40661:SF3">
    <property type="entry name" value="FELS-1 PROPHAGE TRANSCRIPTIONAL REGULATOR"/>
    <property type="match status" value="1"/>
</dbReference>
<keyword evidence="1" id="KW-0645">Protease</keyword>
<proteinExistence type="predicted"/>
<dbReference type="AlphaFoldDB" id="A0AAE7B2D9"/>
<evidence type="ECO:0000259" key="6">
    <source>
        <dbReference type="Pfam" id="PF00717"/>
    </source>
</evidence>
<dbReference type="RefSeq" id="WP_129094974.1">
    <property type="nucleotide sequence ID" value="NZ_CBCSAE010000004.1"/>
</dbReference>
<dbReference type="KEGG" id="aaqi:AAQM_1461"/>
<dbReference type="Gene3D" id="1.10.260.40">
    <property type="entry name" value="lambda repressor-like DNA-binding domains"/>
    <property type="match status" value="1"/>
</dbReference>
<protein>
    <submittedName>
        <fullName evidence="7">Peptidase S24 LexA-like protein</fullName>
    </submittedName>
</protein>